<feature type="compositionally biased region" description="Polar residues" evidence="6">
    <location>
        <begin position="57"/>
        <end position="66"/>
    </location>
</feature>
<evidence type="ECO:0000256" key="1">
    <source>
        <dbReference type="ARBA" id="ARBA00004167"/>
    </source>
</evidence>
<dbReference type="GeneID" id="37047555"/>
<dbReference type="GO" id="GO:0030544">
    <property type="term" value="F:Hsp70 protein binding"/>
    <property type="evidence" value="ECO:0007669"/>
    <property type="project" value="TreeGrafter"/>
</dbReference>
<dbReference type="EMBL" id="KZ819635">
    <property type="protein sequence ID" value="PWN91459.1"/>
    <property type="molecule type" value="Genomic_DNA"/>
</dbReference>
<feature type="repeat" description="TPR" evidence="5">
    <location>
        <begin position="7"/>
        <end position="40"/>
    </location>
</feature>
<dbReference type="InterPro" id="IPR051100">
    <property type="entry name" value="DnaJ_subfamily_B/C"/>
</dbReference>
<dbReference type="PRINTS" id="PR00625">
    <property type="entry name" value="JDOMAIN"/>
</dbReference>
<dbReference type="RefSeq" id="XP_025378657.1">
    <property type="nucleotide sequence ID" value="XM_025525639.1"/>
</dbReference>
<reference evidence="8 9" key="1">
    <citation type="journal article" date="2018" name="Mol. Biol. Evol.">
        <title>Broad Genomic Sampling Reveals a Smut Pathogenic Ancestry of the Fungal Clade Ustilaginomycotina.</title>
        <authorList>
            <person name="Kijpornyongpan T."/>
            <person name="Mondo S.J."/>
            <person name="Barry K."/>
            <person name="Sandor L."/>
            <person name="Lee J."/>
            <person name="Lipzen A."/>
            <person name="Pangilinan J."/>
            <person name="LaButti K."/>
            <person name="Hainaut M."/>
            <person name="Henrissat B."/>
            <person name="Grigoriev I.V."/>
            <person name="Spatafora J.W."/>
            <person name="Aime M.C."/>
        </authorList>
    </citation>
    <scope>NUCLEOTIDE SEQUENCE [LARGE SCALE GENOMIC DNA]</scope>
    <source>
        <strain evidence="8 9">MCA 4198</strain>
    </source>
</reference>
<sequence length="441" mass="47747">MSSPEDAQKAYNLAMKHSSSGNLEGALKWARKAMSMDPNSSQAKILLTSLEKGHMPGNTSTQNQANGSSAEAGTSSSSSGKSSAMPNGTASAAHRRPAAAGASSAAEEKRPQREYTKEQAKIVTQVNKAGRDNDFYGVLGLKKEDKPDENAIKKGYRKLALQLHPDKNGAPGADEAFKIVSKAFTILSDSNKKAIYDQTGSDPDSRGGGGGGSGFSQFARGGPGGATYRTYGGGGMNGEIDPQDLFNMFFGGGGTTFHFGGPGVHFGPGMPRRPRAGGHQPQQESTSILLQLLPILILGLFSLLSYAPTLFGTPDPLYTWNAQGAYRMPRTTLKHNVKYHVDPTAWSQHPFVQAAAGSGSATRKDTSKLDGFERRVENSYKNILYNECERRRDYQERRLRASMGTLFGIGADREAEKRIREEVYESCERLRDFGLYMPLRI</sequence>
<feature type="region of interest" description="Disordered" evidence="6">
    <location>
        <begin position="33"/>
        <end position="118"/>
    </location>
</feature>
<feature type="compositionally biased region" description="Low complexity" evidence="6">
    <location>
        <begin position="67"/>
        <end position="84"/>
    </location>
</feature>
<feature type="domain" description="J" evidence="7">
    <location>
        <begin position="134"/>
        <end position="200"/>
    </location>
</feature>
<dbReference type="GO" id="GO:0071218">
    <property type="term" value="P:cellular response to misfolded protein"/>
    <property type="evidence" value="ECO:0007669"/>
    <property type="project" value="TreeGrafter"/>
</dbReference>
<dbReference type="InParanoid" id="A0A316YQ91"/>
<dbReference type="InterPro" id="IPR015399">
    <property type="entry name" value="DUF1977_DnaJ-like"/>
</dbReference>
<keyword evidence="5" id="KW-0802">TPR repeat</keyword>
<organism evidence="8 9">
    <name type="scientific">Acaromyces ingoldii</name>
    <dbReference type="NCBI Taxonomy" id="215250"/>
    <lineage>
        <taxon>Eukaryota</taxon>
        <taxon>Fungi</taxon>
        <taxon>Dikarya</taxon>
        <taxon>Basidiomycota</taxon>
        <taxon>Ustilaginomycotina</taxon>
        <taxon>Exobasidiomycetes</taxon>
        <taxon>Exobasidiales</taxon>
        <taxon>Cryptobasidiaceae</taxon>
        <taxon>Acaromyces</taxon>
    </lineage>
</organism>
<dbReference type="CDD" id="cd06257">
    <property type="entry name" value="DnaJ"/>
    <property type="match status" value="1"/>
</dbReference>
<evidence type="ECO:0000256" key="4">
    <source>
        <dbReference type="ARBA" id="ARBA00023136"/>
    </source>
</evidence>
<protein>
    <submittedName>
        <fullName evidence="8">DnaJ-domain-containing protein</fullName>
    </submittedName>
</protein>
<dbReference type="OrthoDB" id="1507364at2759"/>
<dbReference type="STRING" id="215250.A0A316YQ91"/>
<feature type="region of interest" description="Disordered" evidence="6">
    <location>
        <begin position="195"/>
        <end position="221"/>
    </location>
</feature>
<comment type="subcellular location">
    <subcellularLocation>
        <location evidence="1">Membrane</location>
        <topology evidence="1">Single-pass membrane protein</topology>
    </subcellularLocation>
</comment>
<feature type="compositionally biased region" description="Basic and acidic residues" evidence="6">
    <location>
        <begin position="106"/>
        <end position="118"/>
    </location>
</feature>
<name>A0A316YQ91_9BASI</name>
<dbReference type="PANTHER" id="PTHR43908:SF3">
    <property type="entry name" value="AT29763P-RELATED"/>
    <property type="match status" value="1"/>
</dbReference>
<evidence type="ECO:0000256" key="2">
    <source>
        <dbReference type="ARBA" id="ARBA00022692"/>
    </source>
</evidence>
<dbReference type="Proteomes" id="UP000245768">
    <property type="component" value="Unassembled WGS sequence"/>
</dbReference>
<dbReference type="PANTHER" id="PTHR43908">
    <property type="entry name" value="AT29763P-RELATED"/>
    <property type="match status" value="1"/>
</dbReference>
<dbReference type="Gene3D" id="1.10.287.110">
    <property type="entry name" value="DnaJ domain"/>
    <property type="match status" value="1"/>
</dbReference>
<dbReference type="SUPFAM" id="SSF46565">
    <property type="entry name" value="Chaperone J-domain"/>
    <property type="match status" value="1"/>
</dbReference>
<dbReference type="GO" id="GO:0005789">
    <property type="term" value="C:endoplasmic reticulum membrane"/>
    <property type="evidence" value="ECO:0007669"/>
    <property type="project" value="TreeGrafter"/>
</dbReference>
<dbReference type="PROSITE" id="PS50076">
    <property type="entry name" value="DNAJ_2"/>
    <property type="match status" value="1"/>
</dbReference>
<gene>
    <name evidence="8" type="ORF">FA10DRAFT_67738</name>
</gene>
<dbReference type="InterPro" id="IPR036869">
    <property type="entry name" value="J_dom_sf"/>
</dbReference>
<dbReference type="SMART" id="SM00271">
    <property type="entry name" value="DnaJ"/>
    <property type="match status" value="1"/>
</dbReference>
<evidence type="ECO:0000256" key="5">
    <source>
        <dbReference type="PROSITE-ProRule" id="PRU00339"/>
    </source>
</evidence>
<dbReference type="FunCoup" id="A0A316YQ91">
    <property type="interactions" value="359"/>
</dbReference>
<dbReference type="InterPro" id="IPR001623">
    <property type="entry name" value="DnaJ_domain"/>
</dbReference>
<accession>A0A316YQ91</accession>
<dbReference type="Pfam" id="PF00226">
    <property type="entry name" value="DnaJ"/>
    <property type="match status" value="1"/>
</dbReference>
<proteinExistence type="predicted"/>
<evidence type="ECO:0000256" key="6">
    <source>
        <dbReference type="SAM" id="MobiDB-lite"/>
    </source>
</evidence>
<dbReference type="Pfam" id="PF09320">
    <property type="entry name" value="DUF1977"/>
    <property type="match status" value="1"/>
</dbReference>
<keyword evidence="3" id="KW-1133">Transmembrane helix</keyword>
<keyword evidence="9" id="KW-1185">Reference proteome</keyword>
<evidence type="ECO:0000259" key="7">
    <source>
        <dbReference type="PROSITE" id="PS50076"/>
    </source>
</evidence>
<evidence type="ECO:0000313" key="9">
    <source>
        <dbReference type="Proteomes" id="UP000245768"/>
    </source>
</evidence>
<evidence type="ECO:0000256" key="3">
    <source>
        <dbReference type="ARBA" id="ARBA00022989"/>
    </source>
</evidence>
<dbReference type="PROSITE" id="PS50005">
    <property type="entry name" value="TPR"/>
    <property type="match status" value="1"/>
</dbReference>
<dbReference type="InterPro" id="IPR019734">
    <property type="entry name" value="TPR_rpt"/>
</dbReference>
<evidence type="ECO:0000313" key="8">
    <source>
        <dbReference type="EMBL" id="PWN91459.1"/>
    </source>
</evidence>
<keyword evidence="4" id="KW-0472">Membrane</keyword>
<keyword evidence="2" id="KW-0812">Transmembrane</keyword>
<dbReference type="AlphaFoldDB" id="A0A316YQ91"/>